<reference evidence="2" key="2">
    <citation type="submission" date="2023-05" db="EMBL/GenBank/DDBJ databases">
        <authorList>
            <consortium name="Lawrence Berkeley National Laboratory"/>
            <person name="Steindorff A."/>
            <person name="Hensen N."/>
            <person name="Bonometti L."/>
            <person name="Westerberg I."/>
            <person name="Brannstrom I.O."/>
            <person name="Guillou S."/>
            <person name="Cros-Aarteil S."/>
            <person name="Calhoun S."/>
            <person name="Haridas S."/>
            <person name="Kuo A."/>
            <person name="Mondo S."/>
            <person name="Pangilinan J."/>
            <person name="Riley R."/>
            <person name="Labutti K."/>
            <person name="Andreopoulos B."/>
            <person name="Lipzen A."/>
            <person name="Chen C."/>
            <person name="Yanf M."/>
            <person name="Daum C."/>
            <person name="Ng V."/>
            <person name="Clum A."/>
            <person name="Ohm R."/>
            <person name="Martin F."/>
            <person name="Silar P."/>
            <person name="Natvig D."/>
            <person name="Lalanne C."/>
            <person name="Gautier V."/>
            <person name="Ament-Velasquez S.L."/>
            <person name="Kruys A."/>
            <person name="Hutchinson M.I."/>
            <person name="Powell A.J."/>
            <person name="Barry K."/>
            <person name="Miller A.N."/>
            <person name="Grigoriev I.V."/>
            <person name="Debuchy R."/>
            <person name="Gladieux P."/>
            <person name="Thoren M.H."/>
            <person name="Johannesson H."/>
        </authorList>
    </citation>
    <scope>NUCLEOTIDE SEQUENCE</scope>
    <source>
        <strain evidence="2">CBS 731.68</strain>
    </source>
</reference>
<feature type="region of interest" description="Disordered" evidence="1">
    <location>
        <begin position="58"/>
        <end position="122"/>
    </location>
</feature>
<dbReference type="RefSeq" id="XP_062650270.1">
    <property type="nucleotide sequence ID" value="XM_062787761.1"/>
</dbReference>
<evidence type="ECO:0000313" key="3">
    <source>
        <dbReference type="Proteomes" id="UP001302602"/>
    </source>
</evidence>
<evidence type="ECO:0000256" key="1">
    <source>
        <dbReference type="SAM" id="MobiDB-lite"/>
    </source>
</evidence>
<dbReference type="GeneID" id="87824531"/>
<keyword evidence="3" id="KW-1185">Reference proteome</keyword>
<accession>A0AAN6U576</accession>
<dbReference type="Proteomes" id="UP001302602">
    <property type="component" value="Unassembled WGS sequence"/>
</dbReference>
<feature type="compositionally biased region" description="Basic and acidic residues" evidence="1">
    <location>
        <begin position="87"/>
        <end position="100"/>
    </location>
</feature>
<reference evidence="2" key="1">
    <citation type="journal article" date="2023" name="Mol. Phylogenet. Evol.">
        <title>Genome-scale phylogeny and comparative genomics of the fungal order Sordariales.</title>
        <authorList>
            <person name="Hensen N."/>
            <person name="Bonometti L."/>
            <person name="Westerberg I."/>
            <person name="Brannstrom I.O."/>
            <person name="Guillou S."/>
            <person name="Cros-Aarteil S."/>
            <person name="Calhoun S."/>
            <person name="Haridas S."/>
            <person name="Kuo A."/>
            <person name="Mondo S."/>
            <person name="Pangilinan J."/>
            <person name="Riley R."/>
            <person name="LaButti K."/>
            <person name="Andreopoulos B."/>
            <person name="Lipzen A."/>
            <person name="Chen C."/>
            <person name="Yan M."/>
            <person name="Daum C."/>
            <person name="Ng V."/>
            <person name="Clum A."/>
            <person name="Steindorff A."/>
            <person name="Ohm R.A."/>
            <person name="Martin F."/>
            <person name="Silar P."/>
            <person name="Natvig D.O."/>
            <person name="Lalanne C."/>
            <person name="Gautier V."/>
            <person name="Ament-Velasquez S.L."/>
            <person name="Kruys A."/>
            <person name="Hutchinson M.I."/>
            <person name="Powell A.J."/>
            <person name="Barry K."/>
            <person name="Miller A.N."/>
            <person name="Grigoriev I.V."/>
            <person name="Debuchy R."/>
            <person name="Gladieux P."/>
            <person name="Hiltunen Thoren M."/>
            <person name="Johannesson H."/>
        </authorList>
    </citation>
    <scope>NUCLEOTIDE SEQUENCE</scope>
    <source>
        <strain evidence="2">CBS 731.68</strain>
    </source>
</reference>
<name>A0AAN6U576_9PEZI</name>
<organism evidence="2 3">
    <name type="scientific">Parathielavia appendiculata</name>
    <dbReference type="NCBI Taxonomy" id="2587402"/>
    <lineage>
        <taxon>Eukaryota</taxon>
        <taxon>Fungi</taxon>
        <taxon>Dikarya</taxon>
        <taxon>Ascomycota</taxon>
        <taxon>Pezizomycotina</taxon>
        <taxon>Sordariomycetes</taxon>
        <taxon>Sordariomycetidae</taxon>
        <taxon>Sordariales</taxon>
        <taxon>Chaetomiaceae</taxon>
        <taxon>Parathielavia</taxon>
    </lineage>
</organism>
<sequence length="207" mass="22165">MSFAPQFQPTGGFTFDPSSRSGQPLHANVFRPPASPSASSYNLAKSTGSLFSDISMSTAQSAGAAKRKRTRMEDSTPLDWNANMDEIEARGEGRSREFRRALGPKSDPEPDSQSWRGPATRSAPMLTGWNLFSLQTIGDMVGKVWEFCKKGAFRGFHAGGGQGYNVNGAIVTETTGTSSPPGPDASRPLADDTPMDPELPAYFPPVS</sequence>
<dbReference type="AlphaFoldDB" id="A0AAN6U576"/>
<evidence type="ECO:0000313" key="2">
    <source>
        <dbReference type="EMBL" id="KAK4126499.1"/>
    </source>
</evidence>
<feature type="non-terminal residue" evidence="2">
    <location>
        <position position="207"/>
    </location>
</feature>
<dbReference type="EMBL" id="MU853225">
    <property type="protein sequence ID" value="KAK4126499.1"/>
    <property type="molecule type" value="Genomic_DNA"/>
</dbReference>
<feature type="region of interest" description="Disordered" evidence="1">
    <location>
        <begin position="171"/>
        <end position="207"/>
    </location>
</feature>
<gene>
    <name evidence="2" type="ORF">N657DRAFT_534348</name>
</gene>
<feature type="compositionally biased region" description="Polar residues" evidence="1">
    <location>
        <begin position="1"/>
        <end position="22"/>
    </location>
</feature>
<protein>
    <submittedName>
        <fullName evidence="2">Uncharacterized protein</fullName>
    </submittedName>
</protein>
<comment type="caution">
    <text evidence="2">The sequence shown here is derived from an EMBL/GenBank/DDBJ whole genome shotgun (WGS) entry which is preliminary data.</text>
</comment>
<proteinExistence type="predicted"/>
<feature type="region of interest" description="Disordered" evidence="1">
    <location>
        <begin position="1"/>
        <end position="42"/>
    </location>
</feature>